<reference evidence="1" key="1">
    <citation type="submission" date="2025-08" db="UniProtKB">
        <authorList>
            <consortium name="Ensembl"/>
        </authorList>
    </citation>
    <scope>IDENTIFICATION</scope>
</reference>
<reference evidence="1" key="2">
    <citation type="submission" date="2025-09" db="UniProtKB">
        <authorList>
            <consortium name="Ensembl"/>
        </authorList>
    </citation>
    <scope>IDENTIFICATION</scope>
</reference>
<dbReference type="InterPro" id="IPR001285">
    <property type="entry name" value="Synaptophysin/porin"/>
</dbReference>
<dbReference type="Ensembl" id="ENSMCST00000013253.1">
    <property type="protein sequence ID" value="ENSMCSP00000012916.1"/>
    <property type="gene ID" value="ENSMCSG00000009017.1"/>
</dbReference>
<accession>A0A8C5TW56</accession>
<sequence>MAGFRVDFSVLLESVGFVKILEWILAIFTLTTCGGFQGETTILVSCKGVVNKTITAVFAYPFRNGNLLCYALHYFTLSSSLAVP</sequence>
<evidence type="ECO:0000313" key="2">
    <source>
        <dbReference type="Proteomes" id="UP000694560"/>
    </source>
</evidence>
<proteinExistence type="predicted"/>
<dbReference type="AlphaFoldDB" id="A0A8C5TW56"/>
<keyword evidence="2" id="KW-1185">Reference proteome</keyword>
<dbReference type="PANTHER" id="PTHR10306">
    <property type="entry name" value="SYNAPTOPHYSIN"/>
    <property type="match status" value="1"/>
</dbReference>
<protein>
    <submittedName>
        <fullName evidence="1">Synaptophysin like 1</fullName>
    </submittedName>
</protein>
<evidence type="ECO:0000313" key="1">
    <source>
        <dbReference type="Ensembl" id="ENSMCSP00000012916.1"/>
    </source>
</evidence>
<dbReference type="GO" id="GO:0030672">
    <property type="term" value="C:synaptic vesicle membrane"/>
    <property type="evidence" value="ECO:0007669"/>
    <property type="project" value="TreeGrafter"/>
</dbReference>
<dbReference type="Proteomes" id="UP000694560">
    <property type="component" value="Unplaced"/>
</dbReference>
<organism evidence="1 2">
    <name type="scientific">Malurus cyaneus samueli</name>
    <dbReference type="NCBI Taxonomy" id="2593467"/>
    <lineage>
        <taxon>Eukaryota</taxon>
        <taxon>Metazoa</taxon>
        <taxon>Chordata</taxon>
        <taxon>Craniata</taxon>
        <taxon>Vertebrata</taxon>
        <taxon>Euteleostomi</taxon>
        <taxon>Archelosauria</taxon>
        <taxon>Archosauria</taxon>
        <taxon>Dinosauria</taxon>
        <taxon>Saurischia</taxon>
        <taxon>Theropoda</taxon>
        <taxon>Coelurosauria</taxon>
        <taxon>Aves</taxon>
        <taxon>Neognathae</taxon>
        <taxon>Neoaves</taxon>
        <taxon>Telluraves</taxon>
        <taxon>Australaves</taxon>
        <taxon>Passeriformes</taxon>
        <taxon>Meliphagoidea</taxon>
        <taxon>Maluridae</taxon>
        <taxon>Malurus</taxon>
    </lineage>
</organism>
<dbReference type="PANTHER" id="PTHR10306:SF9">
    <property type="entry name" value="SYNAPTOPHYSIN-LIKE PROTEIN 1"/>
    <property type="match status" value="1"/>
</dbReference>
<name>A0A8C5TW56_9PASS</name>